<organism evidence="1 2">
    <name type="scientific">Corynebacterium timonense</name>
    <dbReference type="NCBI Taxonomy" id="441500"/>
    <lineage>
        <taxon>Bacteria</taxon>
        <taxon>Bacillati</taxon>
        <taxon>Actinomycetota</taxon>
        <taxon>Actinomycetes</taxon>
        <taxon>Mycobacteriales</taxon>
        <taxon>Corynebacteriaceae</taxon>
        <taxon>Corynebacterium</taxon>
    </lineage>
</organism>
<proteinExistence type="predicted"/>
<dbReference type="eggNOG" id="COG3281">
    <property type="taxonomic scope" value="Bacteria"/>
</dbReference>
<dbReference type="SUPFAM" id="SSF56112">
    <property type="entry name" value="Protein kinase-like (PK-like)"/>
    <property type="match status" value="1"/>
</dbReference>
<reference evidence="1 2" key="1">
    <citation type="submission" date="2016-10" db="EMBL/GenBank/DDBJ databases">
        <authorList>
            <person name="de Groot N.N."/>
        </authorList>
    </citation>
    <scope>NUCLEOTIDE SEQUENCE [LARGE SCALE GENOMIC DNA]</scope>
    <source>
        <strain evidence="1 2">DSM 45434</strain>
    </source>
</reference>
<dbReference type="InterPro" id="IPR011009">
    <property type="entry name" value="Kinase-like_dom_sf"/>
</dbReference>
<dbReference type="Gene3D" id="3.90.1200.10">
    <property type="match status" value="1"/>
</dbReference>
<gene>
    <name evidence="1" type="ORF">SAMN04488539_0393</name>
</gene>
<dbReference type="AlphaFoldDB" id="A0A1H1M298"/>
<keyword evidence="1" id="KW-0418">Kinase</keyword>
<protein>
    <submittedName>
        <fullName evidence="1">Maltokinase</fullName>
    </submittedName>
</protein>
<dbReference type="EMBL" id="LT629765">
    <property type="protein sequence ID" value="SDR80149.1"/>
    <property type="molecule type" value="Genomic_DNA"/>
</dbReference>
<name>A0A1H1M298_9CORY</name>
<sequence length="369" mass="39825">MSDGVFDIARERFYGAKSEPVDSVEVAARAEAGEYEWRILDVTHGPVTDAYQVFLRADSDALATQRGAQAYLDNLPRFGEVRGTIGGTTARPLGAEQSNTSLVVDERWVLKVFRRLERGVNPDVELLTAIAHCPNVAGVRGHVVRDGATLALQQELIVGGTDGFELATADALGDPAQLGAAVRTVHEALAGAFGTRTVPGATLREGLNAHLDEMLPQAAPLARFEQGLRALYARIPDEDTGIQIQRIHGDLHLGQTLKTDERWFLIDFEGEPARPLEQRRAPDHPLRDVAGMVRSFGYAAAVGGFDAEWETRGVEKLLAGYGVEAGPILEAYVADKAAYEVVYEANNRPDWVGIPLGAIATLVSHATGQ</sequence>
<dbReference type="Proteomes" id="UP000182237">
    <property type="component" value="Chromosome I"/>
</dbReference>
<dbReference type="RefSeq" id="WP_019193248.1">
    <property type="nucleotide sequence ID" value="NZ_LT629765.1"/>
</dbReference>
<evidence type="ECO:0000313" key="1">
    <source>
        <dbReference type="EMBL" id="SDR80149.1"/>
    </source>
</evidence>
<dbReference type="STRING" id="1203190.GCA_000312345_00379"/>
<accession>A0A1H1M298</accession>
<keyword evidence="2" id="KW-1185">Reference proteome</keyword>
<dbReference type="GO" id="GO:0016301">
    <property type="term" value="F:kinase activity"/>
    <property type="evidence" value="ECO:0007669"/>
    <property type="project" value="UniProtKB-KW"/>
</dbReference>
<keyword evidence="1" id="KW-0808">Transferase</keyword>
<evidence type="ECO:0000313" key="2">
    <source>
        <dbReference type="Proteomes" id="UP000182237"/>
    </source>
</evidence>